<evidence type="ECO:0000313" key="1">
    <source>
        <dbReference type="EMBL" id="KAK3770116.1"/>
    </source>
</evidence>
<evidence type="ECO:0000313" key="2">
    <source>
        <dbReference type="Proteomes" id="UP001283361"/>
    </source>
</evidence>
<accession>A0AAE1DGW0</accession>
<proteinExistence type="predicted"/>
<sequence length="108" mass="12359">MSKTLSIVAVSLNRLFPPPPLHNAIRPQPALSTSSCNKNKTRRTNRWPCARLHPVTLTWFLVSRPLERFWPVHSGHSSRKPACLYLGFSQQVDHTWRLVTCRVSSEVT</sequence>
<name>A0AAE1DGW0_9GAST</name>
<gene>
    <name evidence="1" type="ORF">RRG08_007028</name>
</gene>
<reference evidence="1" key="1">
    <citation type="journal article" date="2023" name="G3 (Bethesda)">
        <title>A reference genome for the long-term kleptoplast-retaining sea slug Elysia crispata morphotype clarki.</title>
        <authorList>
            <person name="Eastman K.E."/>
            <person name="Pendleton A.L."/>
            <person name="Shaikh M.A."/>
            <person name="Suttiyut T."/>
            <person name="Ogas R."/>
            <person name="Tomko P."/>
            <person name="Gavelis G."/>
            <person name="Widhalm J.R."/>
            <person name="Wisecaver J.H."/>
        </authorList>
    </citation>
    <scope>NUCLEOTIDE SEQUENCE</scope>
    <source>
        <strain evidence="1">ECLA1</strain>
    </source>
</reference>
<organism evidence="1 2">
    <name type="scientific">Elysia crispata</name>
    <name type="common">lettuce slug</name>
    <dbReference type="NCBI Taxonomy" id="231223"/>
    <lineage>
        <taxon>Eukaryota</taxon>
        <taxon>Metazoa</taxon>
        <taxon>Spiralia</taxon>
        <taxon>Lophotrochozoa</taxon>
        <taxon>Mollusca</taxon>
        <taxon>Gastropoda</taxon>
        <taxon>Heterobranchia</taxon>
        <taxon>Euthyneura</taxon>
        <taxon>Panpulmonata</taxon>
        <taxon>Sacoglossa</taxon>
        <taxon>Placobranchoidea</taxon>
        <taxon>Plakobranchidae</taxon>
        <taxon>Elysia</taxon>
    </lineage>
</organism>
<dbReference type="Proteomes" id="UP001283361">
    <property type="component" value="Unassembled WGS sequence"/>
</dbReference>
<dbReference type="EMBL" id="JAWDGP010003866">
    <property type="protein sequence ID" value="KAK3770116.1"/>
    <property type="molecule type" value="Genomic_DNA"/>
</dbReference>
<keyword evidence="2" id="KW-1185">Reference proteome</keyword>
<protein>
    <submittedName>
        <fullName evidence="1">Uncharacterized protein</fullName>
    </submittedName>
</protein>
<comment type="caution">
    <text evidence="1">The sequence shown here is derived from an EMBL/GenBank/DDBJ whole genome shotgun (WGS) entry which is preliminary data.</text>
</comment>
<dbReference type="AlphaFoldDB" id="A0AAE1DGW0"/>